<feature type="region of interest" description="Disordered" evidence="1">
    <location>
        <begin position="18"/>
        <end position="43"/>
    </location>
</feature>
<organism evidence="4 5">
    <name type="scientific">Chrysophaeum taylorii</name>
    <dbReference type="NCBI Taxonomy" id="2483200"/>
    <lineage>
        <taxon>Eukaryota</taxon>
        <taxon>Sar</taxon>
        <taxon>Stramenopiles</taxon>
        <taxon>Ochrophyta</taxon>
        <taxon>Pelagophyceae</taxon>
        <taxon>Pelagomonadales</taxon>
        <taxon>Pelagomonadaceae</taxon>
        <taxon>Chrysophaeum</taxon>
    </lineage>
</organism>
<feature type="domain" description="C2H2-type" evidence="2">
    <location>
        <begin position="131"/>
        <end position="155"/>
    </location>
</feature>
<dbReference type="InterPro" id="IPR036236">
    <property type="entry name" value="Znf_C2H2_sf"/>
</dbReference>
<sequence>MSKRINDVEAEIARVEAELAALEEEEEEEEEEGDGDGDGGELVLRSLENERIAPLAASQLPAPRRKIRREFEPGTLERARALVERAPSSEKIKVPFACRLCAFRGESLEEFEKHRKSQLHRAASKLYKEASFCALCRVQCTSPVELERHVSSKKHTERASREGVAKPEPGV</sequence>
<evidence type="ECO:0008006" key="6">
    <source>
        <dbReference type="Google" id="ProtNLM"/>
    </source>
</evidence>
<evidence type="ECO:0000259" key="3">
    <source>
        <dbReference type="SMART" id="SM00451"/>
    </source>
</evidence>
<feature type="domain" description="U1-type" evidence="3">
    <location>
        <begin position="128"/>
        <end position="162"/>
    </location>
</feature>
<reference evidence="4" key="1">
    <citation type="submission" date="2023-01" db="EMBL/GenBank/DDBJ databases">
        <title>Metagenome sequencing of chrysophaentin producing Chrysophaeum taylorii.</title>
        <authorList>
            <person name="Davison J."/>
            <person name="Bewley C."/>
        </authorList>
    </citation>
    <scope>NUCLEOTIDE SEQUENCE</scope>
    <source>
        <strain evidence="4">NIES-1699</strain>
    </source>
</reference>
<dbReference type="Pfam" id="PF12874">
    <property type="entry name" value="zf-met"/>
    <property type="match status" value="1"/>
</dbReference>
<protein>
    <recommendedName>
        <fullName evidence="6">C2H2-type domain-containing protein</fullName>
    </recommendedName>
</protein>
<proteinExistence type="predicted"/>
<evidence type="ECO:0000256" key="1">
    <source>
        <dbReference type="SAM" id="MobiDB-lite"/>
    </source>
</evidence>
<dbReference type="SMART" id="SM00355">
    <property type="entry name" value="ZnF_C2H2"/>
    <property type="match status" value="2"/>
</dbReference>
<dbReference type="GO" id="GO:0003676">
    <property type="term" value="F:nucleic acid binding"/>
    <property type="evidence" value="ECO:0007669"/>
    <property type="project" value="InterPro"/>
</dbReference>
<dbReference type="SMART" id="SM00451">
    <property type="entry name" value="ZnF_U1"/>
    <property type="match status" value="1"/>
</dbReference>
<dbReference type="InterPro" id="IPR003604">
    <property type="entry name" value="Matrin/U1-like-C_Znf_C2H2"/>
</dbReference>
<feature type="domain" description="C2H2-type" evidence="2">
    <location>
        <begin position="96"/>
        <end position="120"/>
    </location>
</feature>
<dbReference type="Gene3D" id="3.30.160.60">
    <property type="entry name" value="Classic Zinc Finger"/>
    <property type="match status" value="1"/>
</dbReference>
<evidence type="ECO:0000313" key="4">
    <source>
        <dbReference type="EMBL" id="KAJ8601694.1"/>
    </source>
</evidence>
<dbReference type="SUPFAM" id="SSF57667">
    <property type="entry name" value="beta-beta-alpha zinc fingers"/>
    <property type="match status" value="1"/>
</dbReference>
<dbReference type="InterPro" id="IPR013087">
    <property type="entry name" value="Znf_C2H2_type"/>
</dbReference>
<dbReference type="GO" id="GO:0008270">
    <property type="term" value="F:zinc ion binding"/>
    <property type="evidence" value="ECO:0007669"/>
    <property type="project" value="InterPro"/>
</dbReference>
<evidence type="ECO:0000259" key="2">
    <source>
        <dbReference type="SMART" id="SM00355"/>
    </source>
</evidence>
<feature type="region of interest" description="Disordered" evidence="1">
    <location>
        <begin position="147"/>
        <end position="171"/>
    </location>
</feature>
<keyword evidence="5" id="KW-1185">Reference proteome</keyword>
<accession>A0AAD7XKP0</accession>
<dbReference type="AlphaFoldDB" id="A0AAD7XKP0"/>
<gene>
    <name evidence="4" type="ORF">CTAYLR_003185</name>
</gene>
<feature type="compositionally biased region" description="Acidic residues" evidence="1">
    <location>
        <begin position="21"/>
        <end position="39"/>
    </location>
</feature>
<name>A0AAD7XKP0_9STRA</name>
<dbReference type="Proteomes" id="UP001230188">
    <property type="component" value="Unassembled WGS sequence"/>
</dbReference>
<comment type="caution">
    <text evidence="4">The sequence shown here is derived from an EMBL/GenBank/DDBJ whole genome shotgun (WGS) entry which is preliminary data.</text>
</comment>
<dbReference type="EMBL" id="JAQMWT010000407">
    <property type="protein sequence ID" value="KAJ8601694.1"/>
    <property type="molecule type" value="Genomic_DNA"/>
</dbReference>
<evidence type="ECO:0000313" key="5">
    <source>
        <dbReference type="Proteomes" id="UP001230188"/>
    </source>
</evidence>